<gene>
    <name evidence="1" type="ORF">RRG08_063632</name>
</gene>
<keyword evidence="2" id="KW-1185">Reference proteome</keyword>
<sequence>MHAGPKKTSKEIFHGDGMSHTAQDVGLVWGGGQGVGMEGEGSIGEISGIKMRLVCTMGPNQVLRWFGGLLPQYFDRINGGDHIIRGCQTASFDGSPSTASHSSVSPRSHFFGNILCLVSFDI</sequence>
<dbReference type="EMBL" id="JAWDGP010001799">
    <property type="protein sequence ID" value="KAK3788127.1"/>
    <property type="molecule type" value="Genomic_DNA"/>
</dbReference>
<evidence type="ECO:0000313" key="1">
    <source>
        <dbReference type="EMBL" id="KAK3788127.1"/>
    </source>
</evidence>
<accession>A0AAE1AJX0</accession>
<organism evidence="1 2">
    <name type="scientific">Elysia crispata</name>
    <name type="common">lettuce slug</name>
    <dbReference type="NCBI Taxonomy" id="231223"/>
    <lineage>
        <taxon>Eukaryota</taxon>
        <taxon>Metazoa</taxon>
        <taxon>Spiralia</taxon>
        <taxon>Lophotrochozoa</taxon>
        <taxon>Mollusca</taxon>
        <taxon>Gastropoda</taxon>
        <taxon>Heterobranchia</taxon>
        <taxon>Euthyneura</taxon>
        <taxon>Panpulmonata</taxon>
        <taxon>Sacoglossa</taxon>
        <taxon>Placobranchoidea</taxon>
        <taxon>Plakobranchidae</taxon>
        <taxon>Elysia</taxon>
    </lineage>
</organism>
<proteinExistence type="predicted"/>
<evidence type="ECO:0000313" key="2">
    <source>
        <dbReference type="Proteomes" id="UP001283361"/>
    </source>
</evidence>
<protein>
    <submittedName>
        <fullName evidence="1">Uncharacterized protein</fullName>
    </submittedName>
</protein>
<reference evidence="1" key="1">
    <citation type="journal article" date="2023" name="G3 (Bethesda)">
        <title>A reference genome for the long-term kleptoplast-retaining sea slug Elysia crispata morphotype clarki.</title>
        <authorList>
            <person name="Eastman K.E."/>
            <person name="Pendleton A.L."/>
            <person name="Shaikh M.A."/>
            <person name="Suttiyut T."/>
            <person name="Ogas R."/>
            <person name="Tomko P."/>
            <person name="Gavelis G."/>
            <person name="Widhalm J.R."/>
            <person name="Wisecaver J.H."/>
        </authorList>
    </citation>
    <scope>NUCLEOTIDE SEQUENCE</scope>
    <source>
        <strain evidence="1">ECLA1</strain>
    </source>
</reference>
<name>A0AAE1AJX0_9GAST</name>
<dbReference type="AlphaFoldDB" id="A0AAE1AJX0"/>
<dbReference type="Proteomes" id="UP001283361">
    <property type="component" value="Unassembled WGS sequence"/>
</dbReference>
<comment type="caution">
    <text evidence="1">The sequence shown here is derived from an EMBL/GenBank/DDBJ whole genome shotgun (WGS) entry which is preliminary data.</text>
</comment>